<proteinExistence type="predicted"/>
<evidence type="ECO:0000313" key="4">
    <source>
        <dbReference type="Proteomes" id="UP001159364"/>
    </source>
</evidence>
<dbReference type="Proteomes" id="UP001159364">
    <property type="component" value="Linkage Group LG10"/>
</dbReference>
<dbReference type="GO" id="GO:0032436">
    <property type="term" value="P:positive regulation of proteasomal ubiquitin-dependent protein catabolic process"/>
    <property type="evidence" value="ECO:0007669"/>
    <property type="project" value="TreeGrafter"/>
</dbReference>
<name>A0AAV8SL95_9ROSI</name>
<dbReference type="InterPro" id="IPR036047">
    <property type="entry name" value="F-box-like_dom_sf"/>
</dbReference>
<evidence type="ECO:0000313" key="3">
    <source>
        <dbReference type="EMBL" id="KAJ8752670.1"/>
    </source>
</evidence>
<dbReference type="InterPro" id="IPR019494">
    <property type="entry name" value="FIST_C"/>
</dbReference>
<accession>A0AAV8SL95</accession>
<dbReference type="AlphaFoldDB" id="A0AAV8SL95"/>
<gene>
    <name evidence="3" type="ORF">K2173_005559</name>
</gene>
<dbReference type="Gene3D" id="1.20.1280.50">
    <property type="match status" value="1"/>
</dbReference>
<dbReference type="GO" id="GO:0000209">
    <property type="term" value="P:protein polyubiquitination"/>
    <property type="evidence" value="ECO:0007669"/>
    <property type="project" value="TreeGrafter"/>
</dbReference>
<feature type="domain" description="FIST C-domain" evidence="2">
    <location>
        <begin position="342"/>
        <end position="503"/>
    </location>
</feature>
<dbReference type="InterPro" id="IPR001810">
    <property type="entry name" value="F-box_dom"/>
</dbReference>
<keyword evidence="4" id="KW-1185">Reference proteome</keyword>
<dbReference type="PANTHER" id="PTHR14939:SF5">
    <property type="entry name" value="F-BOX ONLY PROTEIN 22"/>
    <property type="match status" value="1"/>
</dbReference>
<dbReference type="SUPFAM" id="SSF81383">
    <property type="entry name" value="F-box domain"/>
    <property type="match status" value="1"/>
</dbReference>
<protein>
    <recommendedName>
        <fullName evidence="5">F-box/LRR-repeat protein</fullName>
    </recommendedName>
</protein>
<evidence type="ECO:0000259" key="2">
    <source>
        <dbReference type="SMART" id="SM01204"/>
    </source>
</evidence>
<feature type="domain" description="F-box" evidence="1">
    <location>
        <begin position="25"/>
        <end position="65"/>
    </location>
</feature>
<dbReference type="PANTHER" id="PTHR14939">
    <property type="entry name" value="F-BOX ONLY PROTEIN 22"/>
    <property type="match status" value="1"/>
</dbReference>
<evidence type="ECO:0008006" key="5">
    <source>
        <dbReference type="Google" id="ProtNLM"/>
    </source>
</evidence>
<sequence length="539" mass="58398">MDKPSSSSLKNQKSKEMAVTGFDSINDDLVHNILKRLPALSFASAACVSKSWNRICNHILSRPKFASAMSLNPSSLVCAQEVVDRVLSEPIRPHFAIANVVGVFVLRADAILEFLADKLGSRTPIVLSSANGIMGRNVVNEEFKEVLPGDSCSDGDAEENLDGSCGMVLTVGLVPGLKVEAIPLIGITKVPGMGVVDNFVMAIRNFSTSVSGSTSPLGIIMFGDEESELKCIVEKLDYALSKETIVVGDEKAQFVCRSGSEAINIGRRRKVSSGAVALVFARDREKPYGVGEIQFHAALSDGVSAIGPRYKAASVRVSTSDYTTWLTARREGRQDILDGQRILNDINDDLGNRIECPALFIGVTRRRKCIIGSEKSRFMTSLAFHAVIGGDEEYLFADGVGIKTGDYFQFYHSDRNTASSSCTNVSEKLKNLKLGLTNRSFFQTEDVANSVQEREFIGGFIFSCCGRGESFFGRPNVDSSPFLENFPGIPTAGVFCGGEIGRGLSLNANESSEESITCLHVYSSVYLLMSYTPMASLEH</sequence>
<reference evidence="3 4" key="1">
    <citation type="submission" date="2021-09" db="EMBL/GenBank/DDBJ databases">
        <title>Genomic insights and catalytic innovation underlie evolution of tropane alkaloids biosynthesis.</title>
        <authorList>
            <person name="Wang Y.-J."/>
            <person name="Tian T."/>
            <person name="Huang J.-P."/>
            <person name="Huang S.-X."/>
        </authorList>
    </citation>
    <scope>NUCLEOTIDE SEQUENCE [LARGE SCALE GENOMIC DNA]</scope>
    <source>
        <strain evidence="3">KIB-2018</strain>
        <tissue evidence="3">Leaf</tissue>
    </source>
</reference>
<dbReference type="SMART" id="SM01204">
    <property type="entry name" value="FIST_C"/>
    <property type="match status" value="1"/>
</dbReference>
<dbReference type="EMBL" id="JAIWQS010000010">
    <property type="protein sequence ID" value="KAJ8752670.1"/>
    <property type="molecule type" value="Genomic_DNA"/>
</dbReference>
<dbReference type="SMART" id="SM00256">
    <property type="entry name" value="FBOX"/>
    <property type="match status" value="1"/>
</dbReference>
<comment type="caution">
    <text evidence="3">The sequence shown here is derived from an EMBL/GenBank/DDBJ whole genome shotgun (WGS) entry which is preliminary data.</text>
</comment>
<evidence type="ECO:0000259" key="1">
    <source>
        <dbReference type="SMART" id="SM00256"/>
    </source>
</evidence>
<dbReference type="Pfam" id="PF00646">
    <property type="entry name" value="F-box"/>
    <property type="match status" value="1"/>
</dbReference>
<dbReference type="Pfam" id="PF10442">
    <property type="entry name" value="FIST_C"/>
    <property type="match status" value="1"/>
</dbReference>
<organism evidence="3 4">
    <name type="scientific">Erythroxylum novogranatense</name>
    <dbReference type="NCBI Taxonomy" id="1862640"/>
    <lineage>
        <taxon>Eukaryota</taxon>
        <taxon>Viridiplantae</taxon>
        <taxon>Streptophyta</taxon>
        <taxon>Embryophyta</taxon>
        <taxon>Tracheophyta</taxon>
        <taxon>Spermatophyta</taxon>
        <taxon>Magnoliopsida</taxon>
        <taxon>eudicotyledons</taxon>
        <taxon>Gunneridae</taxon>
        <taxon>Pentapetalae</taxon>
        <taxon>rosids</taxon>
        <taxon>fabids</taxon>
        <taxon>Malpighiales</taxon>
        <taxon>Erythroxylaceae</taxon>
        <taxon>Erythroxylum</taxon>
    </lineage>
</organism>